<dbReference type="Proteomes" id="UP000248330">
    <property type="component" value="Unassembled WGS sequence"/>
</dbReference>
<keyword evidence="6" id="KW-1185">Reference proteome</keyword>
<dbReference type="InterPro" id="IPR009057">
    <property type="entry name" value="Homeodomain-like_sf"/>
</dbReference>
<dbReference type="PANTHER" id="PTHR46796:SF14">
    <property type="entry name" value="TRANSCRIPTIONAL REGULATORY PROTEIN"/>
    <property type="match status" value="1"/>
</dbReference>
<keyword evidence="2 5" id="KW-0238">DNA-binding</keyword>
<sequence>MSRIKARDYAADMPAHTLLQTRTLSVIDYRCTAGPGDRPFTEVFPRHSVSFVRAGSFGCRARNRSYELVTGALLVGRTGDEYLCTHDHHHGGDECLSFQFEPSALDALCGDAKAWRAGWMPPLPQLMVLGELAQAAVDGRSDIGADEVGMALASRFLSLQSGRPAKAVDPRAADRRRAVETALWIDAHAHEPLDLDAAARVAGLSPFHFLRVFSRVLGVTPHQYLVRARLRRAAALLADPARAVTDIAYDVGFNDVSNFVRSFHRAAGVSPGRFRRAARGGRKIFQDRLAASA</sequence>
<keyword evidence="1" id="KW-0805">Transcription regulation</keyword>
<evidence type="ECO:0000259" key="4">
    <source>
        <dbReference type="PROSITE" id="PS01124"/>
    </source>
</evidence>
<dbReference type="InterPro" id="IPR020449">
    <property type="entry name" value="Tscrpt_reg_AraC-type_HTH"/>
</dbReference>
<protein>
    <submittedName>
        <fullName evidence="5">AraC-like DNA-binding protein</fullName>
    </submittedName>
</protein>
<dbReference type="PRINTS" id="PR00032">
    <property type="entry name" value="HTHARAC"/>
</dbReference>
<name>A0A318EIG0_9GAMM</name>
<dbReference type="GO" id="GO:0043565">
    <property type="term" value="F:sequence-specific DNA binding"/>
    <property type="evidence" value="ECO:0007669"/>
    <property type="project" value="InterPro"/>
</dbReference>
<dbReference type="Pfam" id="PF12833">
    <property type="entry name" value="HTH_18"/>
    <property type="match status" value="1"/>
</dbReference>
<evidence type="ECO:0000313" key="6">
    <source>
        <dbReference type="Proteomes" id="UP000248330"/>
    </source>
</evidence>
<gene>
    <name evidence="5" type="ORF">C8D93_102468</name>
</gene>
<dbReference type="EMBL" id="QICN01000002">
    <property type="protein sequence ID" value="PXV70609.1"/>
    <property type="molecule type" value="Genomic_DNA"/>
</dbReference>
<accession>A0A318EIG0</accession>
<dbReference type="AlphaFoldDB" id="A0A318EIG0"/>
<keyword evidence="3" id="KW-0804">Transcription</keyword>
<reference evidence="5 6" key="1">
    <citation type="submission" date="2018-04" db="EMBL/GenBank/DDBJ databases">
        <title>Genomic Encyclopedia of Type Strains, Phase IV (KMG-IV): sequencing the most valuable type-strain genomes for metagenomic binning, comparative biology and taxonomic classification.</title>
        <authorList>
            <person name="Goeker M."/>
        </authorList>
    </citation>
    <scope>NUCLEOTIDE SEQUENCE [LARGE SCALE GENOMIC DNA]</scope>
    <source>
        <strain evidence="5 6">DSM 104150</strain>
    </source>
</reference>
<evidence type="ECO:0000256" key="3">
    <source>
        <dbReference type="ARBA" id="ARBA00023163"/>
    </source>
</evidence>
<dbReference type="InterPro" id="IPR050204">
    <property type="entry name" value="AraC_XylS_family_regulators"/>
</dbReference>
<evidence type="ECO:0000256" key="2">
    <source>
        <dbReference type="ARBA" id="ARBA00023125"/>
    </source>
</evidence>
<feature type="domain" description="HTH araC/xylS-type" evidence="4">
    <location>
        <begin position="179"/>
        <end position="277"/>
    </location>
</feature>
<organism evidence="5 6">
    <name type="scientific">Sinimarinibacterium flocculans</name>
    <dbReference type="NCBI Taxonomy" id="985250"/>
    <lineage>
        <taxon>Bacteria</taxon>
        <taxon>Pseudomonadati</taxon>
        <taxon>Pseudomonadota</taxon>
        <taxon>Gammaproteobacteria</taxon>
        <taxon>Nevskiales</taxon>
        <taxon>Nevskiaceae</taxon>
        <taxon>Sinimarinibacterium</taxon>
    </lineage>
</organism>
<proteinExistence type="predicted"/>
<comment type="caution">
    <text evidence="5">The sequence shown here is derived from an EMBL/GenBank/DDBJ whole genome shotgun (WGS) entry which is preliminary data.</text>
</comment>
<dbReference type="InterPro" id="IPR018060">
    <property type="entry name" value="HTH_AraC"/>
</dbReference>
<evidence type="ECO:0000313" key="5">
    <source>
        <dbReference type="EMBL" id="PXV70609.1"/>
    </source>
</evidence>
<dbReference type="Gene3D" id="1.10.10.60">
    <property type="entry name" value="Homeodomain-like"/>
    <property type="match status" value="2"/>
</dbReference>
<dbReference type="SUPFAM" id="SSF46689">
    <property type="entry name" value="Homeodomain-like"/>
    <property type="match status" value="2"/>
</dbReference>
<dbReference type="GO" id="GO:0003700">
    <property type="term" value="F:DNA-binding transcription factor activity"/>
    <property type="evidence" value="ECO:0007669"/>
    <property type="project" value="InterPro"/>
</dbReference>
<dbReference type="PANTHER" id="PTHR46796">
    <property type="entry name" value="HTH-TYPE TRANSCRIPTIONAL ACTIVATOR RHAS-RELATED"/>
    <property type="match status" value="1"/>
</dbReference>
<dbReference type="PROSITE" id="PS01124">
    <property type="entry name" value="HTH_ARAC_FAMILY_2"/>
    <property type="match status" value="1"/>
</dbReference>
<dbReference type="SMART" id="SM00342">
    <property type="entry name" value="HTH_ARAC"/>
    <property type="match status" value="1"/>
</dbReference>
<evidence type="ECO:0000256" key="1">
    <source>
        <dbReference type="ARBA" id="ARBA00023015"/>
    </source>
</evidence>